<evidence type="ECO:0000313" key="2">
    <source>
        <dbReference type="Proteomes" id="UP001215827"/>
    </source>
</evidence>
<keyword evidence="2" id="KW-1185">Reference proteome</keyword>
<evidence type="ECO:0000313" key="1">
    <source>
        <dbReference type="EMBL" id="WFL76699.1"/>
    </source>
</evidence>
<dbReference type="Proteomes" id="UP001215827">
    <property type="component" value="Chromosome"/>
</dbReference>
<gene>
    <name evidence="1" type="ORF">P7228_11915</name>
</gene>
<dbReference type="EMBL" id="CP121106">
    <property type="protein sequence ID" value="WFL76699.1"/>
    <property type="molecule type" value="Genomic_DNA"/>
</dbReference>
<accession>A0ABY8FXF9</accession>
<sequence>MTIRATKPDLAAIIAAAALLSSCDGATANGKSSALETLERAQDQDCLFLVWGAQELRDEAFDRANDLVEGGAISCATDTTPSQYRDAIASIRDAAAAGDRARMLQEVGIPLLHIDRNGARRELSDPAAIEAVFDEIFDPELLSMMGAIELSQLTVERESGGFFALGALWLRPDARGGRPRIVTINRQALSEALAGPPPVD</sequence>
<dbReference type="RefSeq" id="WP_278015460.1">
    <property type="nucleotide sequence ID" value="NZ_CP121106.1"/>
</dbReference>
<proteinExistence type="predicted"/>
<dbReference type="PROSITE" id="PS51257">
    <property type="entry name" value="PROKAR_LIPOPROTEIN"/>
    <property type="match status" value="1"/>
</dbReference>
<name>A0ABY8FXF9_9SPHN</name>
<protein>
    <submittedName>
        <fullName evidence="1">Uncharacterized protein</fullName>
    </submittedName>
</protein>
<organism evidence="1 2">
    <name type="scientific">Altererythrobacter arenosus</name>
    <dbReference type="NCBI Taxonomy" id="3032592"/>
    <lineage>
        <taxon>Bacteria</taxon>
        <taxon>Pseudomonadati</taxon>
        <taxon>Pseudomonadota</taxon>
        <taxon>Alphaproteobacteria</taxon>
        <taxon>Sphingomonadales</taxon>
        <taxon>Erythrobacteraceae</taxon>
        <taxon>Altererythrobacter</taxon>
    </lineage>
</organism>
<reference evidence="1 2" key="1">
    <citation type="submission" date="2023-03" db="EMBL/GenBank/DDBJ databases">
        <title>Altererythrobacter sp. CAU 1644 isolated from sand.</title>
        <authorList>
            <person name="Kim W."/>
        </authorList>
    </citation>
    <scope>NUCLEOTIDE SEQUENCE [LARGE SCALE GENOMIC DNA]</scope>
    <source>
        <strain evidence="1 2">CAU 1644</strain>
    </source>
</reference>